<dbReference type="Proteomes" id="UP001629113">
    <property type="component" value="Unassembled WGS sequence"/>
</dbReference>
<dbReference type="PROSITE" id="PS50174">
    <property type="entry name" value="G_PATCH"/>
    <property type="match status" value="1"/>
</dbReference>
<feature type="region of interest" description="Disordered" evidence="1">
    <location>
        <begin position="188"/>
        <end position="213"/>
    </location>
</feature>
<proteinExistence type="predicted"/>
<sequence length="237" mass="26179">MSDDETYEIPLQDQRVFGAGIKRKRVQFVPSSSATPSVSTPPRASSGRSIGDLYLSMVLPKETPAASSLAKAATQIKTEVPDTHAANDICEVCRLSILATATDSSESKKEVTSRQRPHEASLAHQVCLTHSHPPSHLDRNRKGLAYLSSYGWDPDSRLGLGAQGQGIQFPIKTKAKDDKLGLGVVLPREAERRRKEKPQKLDAGKIRKMYENDKKKTDKLREMFYQSEDVSRYLGGG</sequence>
<evidence type="ECO:0000259" key="2">
    <source>
        <dbReference type="PROSITE" id="PS50174"/>
    </source>
</evidence>
<dbReference type="Pfam" id="PF01585">
    <property type="entry name" value="G-patch"/>
    <property type="match status" value="1"/>
</dbReference>
<protein>
    <submittedName>
        <fullName evidence="3">G-patch domain-containing protein</fullName>
    </submittedName>
</protein>
<name>A0ABR4P9M7_9HELO</name>
<dbReference type="InterPro" id="IPR039146">
    <property type="entry name" value="GPANK1"/>
</dbReference>
<keyword evidence="4" id="KW-1185">Reference proteome</keyword>
<dbReference type="InterPro" id="IPR000467">
    <property type="entry name" value="G_patch_dom"/>
</dbReference>
<gene>
    <name evidence="3" type="ORF">PVAG01_08527</name>
</gene>
<dbReference type="PANTHER" id="PTHR20923">
    <property type="entry name" value="BAT4 PROTEIN-RELATED"/>
    <property type="match status" value="1"/>
</dbReference>
<dbReference type="SMART" id="SM00443">
    <property type="entry name" value="G_patch"/>
    <property type="match status" value="1"/>
</dbReference>
<evidence type="ECO:0000313" key="4">
    <source>
        <dbReference type="Proteomes" id="UP001629113"/>
    </source>
</evidence>
<dbReference type="EMBL" id="JBFCZG010000007">
    <property type="protein sequence ID" value="KAL3420028.1"/>
    <property type="molecule type" value="Genomic_DNA"/>
</dbReference>
<reference evidence="3 4" key="1">
    <citation type="submission" date="2024-06" db="EMBL/GenBank/DDBJ databases">
        <title>Complete genome of Phlyctema vagabunda strain 19-DSS-EL-015.</title>
        <authorList>
            <person name="Fiorenzani C."/>
        </authorList>
    </citation>
    <scope>NUCLEOTIDE SEQUENCE [LARGE SCALE GENOMIC DNA]</scope>
    <source>
        <strain evidence="3 4">19-DSS-EL-015</strain>
    </source>
</reference>
<organism evidence="3 4">
    <name type="scientific">Phlyctema vagabunda</name>
    <dbReference type="NCBI Taxonomy" id="108571"/>
    <lineage>
        <taxon>Eukaryota</taxon>
        <taxon>Fungi</taxon>
        <taxon>Dikarya</taxon>
        <taxon>Ascomycota</taxon>
        <taxon>Pezizomycotina</taxon>
        <taxon>Leotiomycetes</taxon>
        <taxon>Helotiales</taxon>
        <taxon>Dermateaceae</taxon>
        <taxon>Phlyctema</taxon>
    </lineage>
</organism>
<comment type="caution">
    <text evidence="3">The sequence shown here is derived from an EMBL/GenBank/DDBJ whole genome shotgun (WGS) entry which is preliminary data.</text>
</comment>
<dbReference type="PANTHER" id="PTHR20923:SF1">
    <property type="entry name" value="G PATCH DOMAIN AND ANKYRIN REPEAT-CONTAINING PROTEIN 1"/>
    <property type="match status" value="1"/>
</dbReference>
<accession>A0ABR4P9M7</accession>
<feature type="domain" description="G-patch" evidence="2">
    <location>
        <begin position="139"/>
        <end position="187"/>
    </location>
</feature>
<evidence type="ECO:0000313" key="3">
    <source>
        <dbReference type="EMBL" id="KAL3420028.1"/>
    </source>
</evidence>
<evidence type="ECO:0000256" key="1">
    <source>
        <dbReference type="SAM" id="MobiDB-lite"/>
    </source>
</evidence>